<evidence type="ECO:0000313" key="1">
    <source>
        <dbReference type="EMBL" id="CAG8770304.1"/>
    </source>
</evidence>
<comment type="caution">
    <text evidence="1">The sequence shown here is derived from an EMBL/GenBank/DDBJ whole genome shotgun (WGS) entry which is preliminary data.</text>
</comment>
<keyword evidence="2" id="KW-1185">Reference proteome</keyword>
<sequence>EYDDYEGSTIIKEHQEDLAKMNLKVIKNPKLAEEGLKVVKNHQEVKSKIS</sequence>
<protein>
    <submittedName>
        <fullName evidence="1">27640_t:CDS:1</fullName>
    </submittedName>
</protein>
<organism evidence="1 2">
    <name type="scientific">Dentiscutata erythropus</name>
    <dbReference type="NCBI Taxonomy" id="1348616"/>
    <lineage>
        <taxon>Eukaryota</taxon>
        <taxon>Fungi</taxon>
        <taxon>Fungi incertae sedis</taxon>
        <taxon>Mucoromycota</taxon>
        <taxon>Glomeromycotina</taxon>
        <taxon>Glomeromycetes</taxon>
        <taxon>Diversisporales</taxon>
        <taxon>Gigasporaceae</taxon>
        <taxon>Dentiscutata</taxon>
    </lineage>
</organism>
<proteinExistence type="predicted"/>
<dbReference type="EMBL" id="CAJVPY010019127">
    <property type="protein sequence ID" value="CAG8770304.1"/>
    <property type="molecule type" value="Genomic_DNA"/>
</dbReference>
<feature type="non-terminal residue" evidence="1">
    <location>
        <position position="1"/>
    </location>
</feature>
<accession>A0A9N9NTL7</accession>
<name>A0A9N9NTL7_9GLOM</name>
<evidence type="ECO:0000313" key="2">
    <source>
        <dbReference type="Proteomes" id="UP000789405"/>
    </source>
</evidence>
<dbReference type="Proteomes" id="UP000789405">
    <property type="component" value="Unassembled WGS sequence"/>
</dbReference>
<gene>
    <name evidence="1" type="ORF">DERYTH_LOCUS18622</name>
</gene>
<reference evidence="1" key="1">
    <citation type="submission" date="2021-06" db="EMBL/GenBank/DDBJ databases">
        <authorList>
            <person name="Kallberg Y."/>
            <person name="Tangrot J."/>
            <person name="Rosling A."/>
        </authorList>
    </citation>
    <scope>NUCLEOTIDE SEQUENCE</scope>
    <source>
        <strain evidence="1">MA453B</strain>
    </source>
</reference>
<dbReference type="AlphaFoldDB" id="A0A9N9NTL7"/>